<dbReference type="OrthoDB" id="9776839at2"/>
<gene>
    <name evidence="3" type="ORF">MC7420_2618</name>
</gene>
<dbReference type="eggNOG" id="COG0446">
    <property type="taxonomic scope" value="Bacteria"/>
</dbReference>
<evidence type="ECO:0000313" key="4">
    <source>
        <dbReference type="Proteomes" id="UP000003835"/>
    </source>
</evidence>
<reference evidence="3 4" key="1">
    <citation type="submission" date="2008-07" db="EMBL/GenBank/DDBJ databases">
        <authorList>
            <person name="Tandeau de Marsac N."/>
            <person name="Ferriera S."/>
            <person name="Johnson J."/>
            <person name="Kravitz S."/>
            <person name="Beeson K."/>
            <person name="Sutton G."/>
            <person name="Rogers Y.-H."/>
            <person name="Friedman R."/>
            <person name="Frazier M."/>
            <person name="Venter J.C."/>
        </authorList>
    </citation>
    <scope>NUCLEOTIDE SEQUENCE [LARGE SCALE GENOMIC DNA]</scope>
    <source>
        <strain evidence="3 4">PCC 7420</strain>
    </source>
</reference>
<accession>B4VYR3</accession>
<organism evidence="3 4">
    <name type="scientific">Coleofasciculus chthonoplastes PCC 7420</name>
    <dbReference type="NCBI Taxonomy" id="118168"/>
    <lineage>
        <taxon>Bacteria</taxon>
        <taxon>Bacillati</taxon>
        <taxon>Cyanobacteriota</taxon>
        <taxon>Cyanophyceae</taxon>
        <taxon>Coleofasciculales</taxon>
        <taxon>Coleofasciculaceae</taxon>
        <taxon>Coleofasciculus</taxon>
    </lineage>
</organism>
<dbReference type="InterPro" id="IPR036188">
    <property type="entry name" value="FAD/NAD-bd_sf"/>
</dbReference>
<keyword evidence="1" id="KW-0560">Oxidoreductase</keyword>
<dbReference type="STRING" id="118168.MC7420_2618"/>
<dbReference type="PANTHER" id="PTHR42949:SF3">
    <property type="entry name" value="ANAEROBIC GLYCEROL-3-PHOSPHATE DEHYDROGENASE SUBUNIT B"/>
    <property type="match status" value="1"/>
</dbReference>
<protein>
    <submittedName>
        <fullName evidence="3">Pyridine nucleotide-disulphide oxidoreductase, putative</fullName>
    </submittedName>
</protein>
<dbReference type="PANTHER" id="PTHR42949">
    <property type="entry name" value="ANAEROBIC GLYCEROL-3-PHOSPHATE DEHYDROGENASE SUBUNIT B"/>
    <property type="match status" value="1"/>
</dbReference>
<dbReference type="GO" id="GO:0016491">
    <property type="term" value="F:oxidoreductase activity"/>
    <property type="evidence" value="ECO:0007669"/>
    <property type="project" value="UniProtKB-KW"/>
</dbReference>
<dbReference type="EMBL" id="DS989860">
    <property type="protein sequence ID" value="EDX73000.1"/>
    <property type="molecule type" value="Genomic_DNA"/>
</dbReference>
<evidence type="ECO:0000259" key="2">
    <source>
        <dbReference type="Pfam" id="PF07992"/>
    </source>
</evidence>
<sequence>MITDTISHLKKEYDVVVVGGGPAGMAAALGARQAGADRILIADREKEAGGILLQCIHPGFGLQHFKEELTGPEYAQRFLEQVLETDIDIVSDAYILDISADKQVKLMSGSQGVHVLSTKAAVLAMGARERTRGAIRTPGTRASGVLTAGLAQKFVNMIGYLPGYRAVILGSGDIGLIMARRLTLEGVEVAGVFEIMPHANGLNRNIVQCLHDFDIPLHLSTTVADIHGRDRVEKVTVAPVDENFTPNLEQSWDIPCDTLLLSIGLIPENELSRQLKLQIDPVTSGPVVNSMMETSMDGVFACGNVVHIHDLVDFVSQEAFLAGSNAGAYVTEQRPPGDNIRLIPGENVRYCVPHTISTDREHTVYMRVKRPMEQSVLRLGDVYEKKLRFVLPAEMVNLKVRPRFLENFHGDTLRVDVVPFED</sequence>
<proteinExistence type="predicted"/>
<keyword evidence="4" id="KW-1185">Reference proteome</keyword>
<dbReference type="Gene3D" id="3.50.50.60">
    <property type="entry name" value="FAD/NAD(P)-binding domain"/>
    <property type="match status" value="2"/>
</dbReference>
<dbReference type="HOGENOM" id="CLU_030705_0_0_3"/>
<dbReference type="Proteomes" id="UP000003835">
    <property type="component" value="Unassembled WGS sequence"/>
</dbReference>
<dbReference type="RefSeq" id="WP_006103802.1">
    <property type="nucleotide sequence ID" value="NZ_DS989860.1"/>
</dbReference>
<feature type="domain" description="FAD/NAD(P)-binding" evidence="2">
    <location>
        <begin position="13"/>
        <end position="308"/>
    </location>
</feature>
<dbReference type="PRINTS" id="PR00368">
    <property type="entry name" value="FADPNR"/>
</dbReference>
<dbReference type="Pfam" id="PF07992">
    <property type="entry name" value="Pyr_redox_2"/>
    <property type="match status" value="1"/>
</dbReference>
<dbReference type="SUPFAM" id="SSF51905">
    <property type="entry name" value="FAD/NAD(P)-binding domain"/>
    <property type="match status" value="1"/>
</dbReference>
<dbReference type="InterPro" id="IPR023753">
    <property type="entry name" value="FAD/NAD-binding_dom"/>
</dbReference>
<dbReference type="InterPro" id="IPR051691">
    <property type="entry name" value="Metab_Enz_Cyan_OpOx_G3PDH"/>
</dbReference>
<name>B4VYR3_9CYAN</name>
<dbReference type="PRINTS" id="PR00469">
    <property type="entry name" value="PNDRDTASEII"/>
</dbReference>
<dbReference type="AlphaFoldDB" id="B4VYR3"/>
<evidence type="ECO:0000256" key="1">
    <source>
        <dbReference type="ARBA" id="ARBA00023002"/>
    </source>
</evidence>
<evidence type="ECO:0000313" key="3">
    <source>
        <dbReference type="EMBL" id="EDX73000.1"/>
    </source>
</evidence>